<keyword evidence="1" id="KW-1133">Transmembrane helix</keyword>
<keyword evidence="1" id="KW-0812">Transmembrane</keyword>
<keyword evidence="1" id="KW-0472">Membrane</keyword>
<dbReference type="PATRIC" id="fig|1423771.3.peg.1360"/>
<evidence type="ECO:0000313" key="2">
    <source>
        <dbReference type="EMBL" id="KRL26683.1"/>
    </source>
</evidence>
<protein>
    <recommendedName>
        <fullName evidence="4">VPDSG-CTERM exosortase interaction domain protein</fullName>
    </recommendedName>
</protein>
<evidence type="ECO:0008006" key="4">
    <source>
        <dbReference type="Google" id="ProtNLM"/>
    </source>
</evidence>
<evidence type="ECO:0000256" key="1">
    <source>
        <dbReference type="SAM" id="Phobius"/>
    </source>
</evidence>
<gene>
    <name evidence="2" type="ORF">FC47_GL001349</name>
</gene>
<sequence length="144" mass="16513">MITSLTLGSDILEEEKRYFYQPDLTSATIQWCWMLLIGIAGVVVWLEITHFNWITALLLALFIILAVLAIGRRTVLVTPTKMVFDRMLQNRFLVIPLKDIRQPRFTKHTMTITVNGEVMTFSFSARSIDSLKITLGNAVKNEHE</sequence>
<dbReference type="Proteomes" id="UP000050901">
    <property type="component" value="Unassembled WGS sequence"/>
</dbReference>
<proteinExistence type="predicted"/>
<dbReference type="AlphaFoldDB" id="A0A0R1PDD7"/>
<accession>A0A0R1PDD7</accession>
<feature type="transmembrane region" description="Helical" evidence="1">
    <location>
        <begin position="51"/>
        <end position="71"/>
    </location>
</feature>
<organism evidence="2 3">
    <name type="scientific">Limosilactobacillus mucosae DSM 13345</name>
    <dbReference type="NCBI Taxonomy" id="1423771"/>
    <lineage>
        <taxon>Bacteria</taxon>
        <taxon>Bacillati</taxon>
        <taxon>Bacillota</taxon>
        <taxon>Bacilli</taxon>
        <taxon>Lactobacillales</taxon>
        <taxon>Lactobacillaceae</taxon>
        <taxon>Limosilactobacillus</taxon>
    </lineage>
</organism>
<reference evidence="2 3" key="1">
    <citation type="journal article" date="2015" name="Genome Announc.">
        <title>Expanding the biotechnology potential of lactobacilli through comparative genomics of 213 strains and associated genera.</title>
        <authorList>
            <person name="Sun Z."/>
            <person name="Harris H.M."/>
            <person name="McCann A."/>
            <person name="Guo C."/>
            <person name="Argimon S."/>
            <person name="Zhang W."/>
            <person name="Yang X."/>
            <person name="Jeffery I.B."/>
            <person name="Cooney J.C."/>
            <person name="Kagawa T.F."/>
            <person name="Liu W."/>
            <person name="Song Y."/>
            <person name="Salvetti E."/>
            <person name="Wrobel A."/>
            <person name="Rasinkangas P."/>
            <person name="Parkhill J."/>
            <person name="Rea M.C."/>
            <person name="O'Sullivan O."/>
            <person name="Ritari J."/>
            <person name="Douillard F.P."/>
            <person name="Paul Ross R."/>
            <person name="Yang R."/>
            <person name="Briner A.E."/>
            <person name="Felis G.E."/>
            <person name="de Vos W.M."/>
            <person name="Barrangou R."/>
            <person name="Klaenhammer T.R."/>
            <person name="Caufield P.W."/>
            <person name="Cui Y."/>
            <person name="Zhang H."/>
            <person name="O'Toole P.W."/>
        </authorList>
    </citation>
    <scope>NUCLEOTIDE SEQUENCE [LARGE SCALE GENOMIC DNA]</scope>
    <source>
        <strain evidence="2 3">DSM 13345</strain>
    </source>
</reference>
<name>A0A0R1PDD7_LIMMU</name>
<feature type="transmembrane region" description="Helical" evidence="1">
    <location>
        <begin position="24"/>
        <end position="45"/>
    </location>
</feature>
<dbReference type="EMBL" id="AZEQ01000003">
    <property type="protein sequence ID" value="KRL26683.1"/>
    <property type="molecule type" value="Genomic_DNA"/>
</dbReference>
<comment type="caution">
    <text evidence="2">The sequence shown here is derived from an EMBL/GenBank/DDBJ whole genome shotgun (WGS) entry which is preliminary data.</text>
</comment>
<dbReference type="Pfam" id="PF17255">
    <property type="entry name" value="EbsA"/>
    <property type="match status" value="1"/>
</dbReference>
<evidence type="ECO:0000313" key="3">
    <source>
        <dbReference type="Proteomes" id="UP000050901"/>
    </source>
</evidence>
<dbReference type="InterPro" id="IPR020215">
    <property type="entry name" value="EbsA-like"/>
</dbReference>